<evidence type="ECO:0000313" key="1">
    <source>
        <dbReference type="EMBL" id="KAF8414491.1"/>
    </source>
</evidence>
<comment type="caution">
    <text evidence="1">The sequence shown here is derived from an EMBL/GenBank/DDBJ whole genome shotgun (WGS) entry which is preliminary data.</text>
</comment>
<accession>A0AAD4BA30</accession>
<dbReference type="EMBL" id="WHUW01000505">
    <property type="protein sequence ID" value="KAF8414491.1"/>
    <property type="molecule type" value="Genomic_DNA"/>
</dbReference>
<name>A0AAD4BA30_BOLED</name>
<dbReference type="Proteomes" id="UP001194468">
    <property type="component" value="Unassembled WGS sequence"/>
</dbReference>
<protein>
    <submittedName>
        <fullName evidence="1">Uncharacterized protein</fullName>
    </submittedName>
</protein>
<evidence type="ECO:0000313" key="2">
    <source>
        <dbReference type="Proteomes" id="UP001194468"/>
    </source>
</evidence>
<reference evidence="1" key="2">
    <citation type="journal article" date="2020" name="Nat. Commun.">
        <title>Large-scale genome sequencing of mycorrhizal fungi provides insights into the early evolution of symbiotic traits.</title>
        <authorList>
            <person name="Miyauchi S."/>
            <person name="Kiss E."/>
            <person name="Kuo A."/>
            <person name="Drula E."/>
            <person name="Kohler A."/>
            <person name="Sanchez-Garcia M."/>
            <person name="Morin E."/>
            <person name="Andreopoulos B."/>
            <person name="Barry K.W."/>
            <person name="Bonito G."/>
            <person name="Buee M."/>
            <person name="Carver A."/>
            <person name="Chen C."/>
            <person name="Cichocki N."/>
            <person name="Clum A."/>
            <person name="Culley D."/>
            <person name="Crous P.W."/>
            <person name="Fauchery L."/>
            <person name="Girlanda M."/>
            <person name="Hayes R.D."/>
            <person name="Keri Z."/>
            <person name="LaButti K."/>
            <person name="Lipzen A."/>
            <person name="Lombard V."/>
            <person name="Magnuson J."/>
            <person name="Maillard F."/>
            <person name="Murat C."/>
            <person name="Nolan M."/>
            <person name="Ohm R.A."/>
            <person name="Pangilinan J."/>
            <person name="Pereira M.F."/>
            <person name="Perotto S."/>
            <person name="Peter M."/>
            <person name="Pfister S."/>
            <person name="Riley R."/>
            <person name="Sitrit Y."/>
            <person name="Stielow J.B."/>
            <person name="Szollosi G."/>
            <person name="Zifcakova L."/>
            <person name="Stursova M."/>
            <person name="Spatafora J.W."/>
            <person name="Tedersoo L."/>
            <person name="Vaario L.M."/>
            <person name="Yamada A."/>
            <person name="Yan M."/>
            <person name="Wang P."/>
            <person name="Xu J."/>
            <person name="Bruns T."/>
            <person name="Baldrian P."/>
            <person name="Vilgalys R."/>
            <person name="Dunand C."/>
            <person name="Henrissat B."/>
            <person name="Grigoriev I.V."/>
            <person name="Hibbett D."/>
            <person name="Nagy L.G."/>
            <person name="Martin F.M."/>
        </authorList>
    </citation>
    <scope>NUCLEOTIDE SEQUENCE</scope>
    <source>
        <strain evidence="1">BED1</strain>
    </source>
</reference>
<gene>
    <name evidence="1" type="ORF">L210DRAFT_976906</name>
</gene>
<keyword evidence="2" id="KW-1185">Reference proteome</keyword>
<dbReference type="AlphaFoldDB" id="A0AAD4BA30"/>
<reference evidence="1" key="1">
    <citation type="submission" date="2019-10" db="EMBL/GenBank/DDBJ databases">
        <authorList>
            <consortium name="DOE Joint Genome Institute"/>
            <person name="Kuo A."/>
            <person name="Miyauchi S."/>
            <person name="Kiss E."/>
            <person name="Drula E."/>
            <person name="Kohler A."/>
            <person name="Sanchez-Garcia M."/>
            <person name="Andreopoulos B."/>
            <person name="Barry K.W."/>
            <person name="Bonito G."/>
            <person name="Buee M."/>
            <person name="Carver A."/>
            <person name="Chen C."/>
            <person name="Cichocki N."/>
            <person name="Clum A."/>
            <person name="Culley D."/>
            <person name="Crous P.W."/>
            <person name="Fauchery L."/>
            <person name="Girlanda M."/>
            <person name="Hayes R."/>
            <person name="Keri Z."/>
            <person name="LaButti K."/>
            <person name="Lipzen A."/>
            <person name="Lombard V."/>
            <person name="Magnuson J."/>
            <person name="Maillard F."/>
            <person name="Morin E."/>
            <person name="Murat C."/>
            <person name="Nolan M."/>
            <person name="Ohm R."/>
            <person name="Pangilinan J."/>
            <person name="Pereira M."/>
            <person name="Perotto S."/>
            <person name="Peter M."/>
            <person name="Riley R."/>
            <person name="Sitrit Y."/>
            <person name="Stielow B."/>
            <person name="Szollosi G."/>
            <person name="Zifcakova L."/>
            <person name="Stursova M."/>
            <person name="Spatafora J.W."/>
            <person name="Tedersoo L."/>
            <person name="Vaario L.-M."/>
            <person name="Yamada A."/>
            <person name="Yan M."/>
            <person name="Wang P."/>
            <person name="Xu J."/>
            <person name="Bruns T."/>
            <person name="Baldrian P."/>
            <person name="Vilgalys R."/>
            <person name="Henrissat B."/>
            <person name="Grigoriev I.V."/>
            <person name="Hibbett D."/>
            <person name="Nagy L.G."/>
            <person name="Martin F.M."/>
        </authorList>
    </citation>
    <scope>NUCLEOTIDE SEQUENCE</scope>
    <source>
        <strain evidence="1">BED1</strain>
    </source>
</reference>
<sequence length="120" mass="13489">MCKHKITRLCTGTPVCARRCCGPSSFKINIEEEVIQRGDAIREEYRPYMRKTTKIGKASAYARSKSGPVRPDSMPTRLSILITPFQGFVQFLVPTVYMISVIAAGTNRPRWMHALALPDT</sequence>
<proteinExistence type="predicted"/>
<organism evidence="1 2">
    <name type="scientific">Boletus edulis BED1</name>
    <dbReference type="NCBI Taxonomy" id="1328754"/>
    <lineage>
        <taxon>Eukaryota</taxon>
        <taxon>Fungi</taxon>
        <taxon>Dikarya</taxon>
        <taxon>Basidiomycota</taxon>
        <taxon>Agaricomycotina</taxon>
        <taxon>Agaricomycetes</taxon>
        <taxon>Agaricomycetidae</taxon>
        <taxon>Boletales</taxon>
        <taxon>Boletineae</taxon>
        <taxon>Boletaceae</taxon>
        <taxon>Boletoideae</taxon>
        <taxon>Boletus</taxon>
    </lineage>
</organism>